<comment type="caution">
    <text evidence="1">The sequence shown here is derived from an EMBL/GenBank/DDBJ whole genome shotgun (WGS) entry which is preliminary data.</text>
</comment>
<reference evidence="1 2" key="1">
    <citation type="submission" date="2021-07" db="EMBL/GenBank/DDBJ databases">
        <authorList>
            <person name="Palmer J.M."/>
        </authorList>
    </citation>
    <scope>NUCLEOTIDE SEQUENCE [LARGE SCALE GENOMIC DNA]</scope>
    <source>
        <strain evidence="1 2">AT_MEX2019</strain>
        <tissue evidence="1">Muscle</tissue>
    </source>
</reference>
<gene>
    <name evidence="1" type="ORF">ATANTOWER_009737</name>
</gene>
<accession>A0ABU7ANT2</accession>
<proteinExistence type="predicted"/>
<protein>
    <submittedName>
        <fullName evidence="1">Uncharacterized protein</fullName>
    </submittedName>
</protein>
<dbReference type="EMBL" id="JAHUTI010021872">
    <property type="protein sequence ID" value="MED6239689.1"/>
    <property type="molecule type" value="Genomic_DNA"/>
</dbReference>
<evidence type="ECO:0000313" key="1">
    <source>
        <dbReference type="EMBL" id="MED6239689.1"/>
    </source>
</evidence>
<evidence type="ECO:0000313" key="2">
    <source>
        <dbReference type="Proteomes" id="UP001345963"/>
    </source>
</evidence>
<name>A0ABU7ANT2_9TELE</name>
<keyword evidence="2" id="KW-1185">Reference proteome</keyword>
<dbReference type="Proteomes" id="UP001345963">
    <property type="component" value="Unassembled WGS sequence"/>
</dbReference>
<sequence length="82" mass="8938">MACLVAKMFPKRSAPASPPSLCCCPINFTQKGAKAWKRVANETPKRNTKGEKNTAGTPCWRCILTAGKAMNGILEEQGQSRR</sequence>
<organism evidence="1 2">
    <name type="scientific">Ataeniobius toweri</name>
    <dbReference type="NCBI Taxonomy" id="208326"/>
    <lineage>
        <taxon>Eukaryota</taxon>
        <taxon>Metazoa</taxon>
        <taxon>Chordata</taxon>
        <taxon>Craniata</taxon>
        <taxon>Vertebrata</taxon>
        <taxon>Euteleostomi</taxon>
        <taxon>Actinopterygii</taxon>
        <taxon>Neopterygii</taxon>
        <taxon>Teleostei</taxon>
        <taxon>Neoteleostei</taxon>
        <taxon>Acanthomorphata</taxon>
        <taxon>Ovalentaria</taxon>
        <taxon>Atherinomorphae</taxon>
        <taxon>Cyprinodontiformes</taxon>
        <taxon>Goodeidae</taxon>
        <taxon>Ataeniobius</taxon>
    </lineage>
</organism>